<protein>
    <recommendedName>
        <fullName evidence="4">Secretion system C-terminal sorting domain-containing protein</fullName>
    </recommendedName>
</protein>
<evidence type="ECO:0008006" key="4">
    <source>
        <dbReference type="Google" id="ProtNLM"/>
    </source>
</evidence>
<keyword evidence="3" id="KW-1185">Reference proteome</keyword>
<evidence type="ECO:0000313" key="2">
    <source>
        <dbReference type="EMBL" id="KGN99129.1"/>
    </source>
</evidence>
<organism evidence="2 3">
    <name type="scientific">Porphyromonas gingivicanis</name>
    <dbReference type="NCBI Taxonomy" id="266762"/>
    <lineage>
        <taxon>Bacteria</taxon>
        <taxon>Pseudomonadati</taxon>
        <taxon>Bacteroidota</taxon>
        <taxon>Bacteroidia</taxon>
        <taxon>Bacteroidales</taxon>
        <taxon>Porphyromonadaceae</taxon>
        <taxon>Porphyromonas</taxon>
    </lineage>
</organism>
<name>A0A0A2GF62_9PORP</name>
<feature type="chain" id="PRO_5001987704" description="Secretion system C-terminal sorting domain-containing protein" evidence="1">
    <location>
        <begin position="24"/>
        <end position="605"/>
    </location>
</feature>
<reference evidence="2 3" key="1">
    <citation type="submission" date="2014-08" db="EMBL/GenBank/DDBJ databases">
        <title>Porphyromonas gingivicanis strain:COT-022_OH1391 Genome sequencing.</title>
        <authorList>
            <person name="Wallis C."/>
            <person name="Deusch O."/>
            <person name="O'Flynn C."/>
            <person name="Davis I."/>
            <person name="Jospin G."/>
            <person name="Darling A.E."/>
            <person name="Coil D.A."/>
            <person name="Alexiev A."/>
            <person name="Horsfall A."/>
            <person name="Kirkwood N."/>
            <person name="Harris S."/>
            <person name="Eisen J.A."/>
        </authorList>
    </citation>
    <scope>NUCLEOTIDE SEQUENCE [LARGE SCALE GENOMIC DNA]</scope>
    <source>
        <strain evidence="3">COT-022 OH1391</strain>
    </source>
</reference>
<dbReference type="OrthoDB" id="1056765at2"/>
<proteinExistence type="predicted"/>
<evidence type="ECO:0000256" key="1">
    <source>
        <dbReference type="SAM" id="SignalP"/>
    </source>
</evidence>
<feature type="signal peptide" evidence="1">
    <location>
        <begin position="1"/>
        <end position="23"/>
    </location>
</feature>
<keyword evidence="1" id="KW-0732">Signal</keyword>
<evidence type="ECO:0000313" key="3">
    <source>
        <dbReference type="Proteomes" id="UP000030134"/>
    </source>
</evidence>
<sequence length="605" mass="68716">MRHLLHTLFLSAFALPMGNLCVAQEQVVPPTPFFHTSFETWSKNDLNEEIINIEGYRWKLCNATIAENKLKRIPSGQKALELVAGSLNGIPTTFELLDNIPASQISFVLATSGMDGVISKDNTAWIYELSYDDGKTWQKANSALFTLDLFPSVITIEAPDMDNRPFRFRIRYQSQDERRLGSGFRILIDDLCFYPYETGVDAAWDIRPEGIVNGYETTQTRLEVKPQISGASWILWGSTPEPYYSSTTYMTVTLDNDQKVDIKHLNDEIEGHSAIFDNLSEGKHSLELQFVDITSNKPYPGIASYKMDFWVRPYKKIQSLKELKKGNVGEFYEITPEKDDLYLNFSIPLCNQHWLIQGEVGIMLNDPLYYLPIAKDLPLKKKAVQSIRGQLVRQDNNLAFVLDTTPKIKETEADWSLINFTCKEFKELAPIKEQLHGLCLSLQAVYISEAISNTTTPFIPAPNRRFSFKDKNGDLLAAQNIYPHLFLRNKTIPQSRLTVFGFMGKDFASGEMVIFPILAKENPLDDAVQPILNSELIQLAYTGEGIELTAQKKCQVHLFSLDGNTIREQRIEPHTPTSIVLPAQSYILIAYDEEEGNYVTHKIIL</sequence>
<dbReference type="STRING" id="266762.HQ36_01330"/>
<dbReference type="AlphaFoldDB" id="A0A0A2GF62"/>
<accession>A0A0A2GF62</accession>
<gene>
    <name evidence="2" type="ORF">HQ36_01330</name>
</gene>
<dbReference type="Proteomes" id="UP000030134">
    <property type="component" value="Unassembled WGS sequence"/>
</dbReference>
<dbReference type="EMBL" id="JQZW01000002">
    <property type="protein sequence ID" value="KGN99129.1"/>
    <property type="molecule type" value="Genomic_DNA"/>
</dbReference>
<comment type="caution">
    <text evidence="2">The sequence shown here is derived from an EMBL/GenBank/DDBJ whole genome shotgun (WGS) entry which is preliminary data.</text>
</comment>
<dbReference type="RefSeq" id="WP_036882783.1">
    <property type="nucleotide sequence ID" value="NZ_JQZW01000002.1"/>
</dbReference>